<sequence>MRMNLTMIQPTRQYDLKLKQHLTQRLPKISLLLNLNKHNSNHNSKNHSQCLAPQNPSIQNIMNNFDLCWPTFNNNHKSSSSLQLGDVLSTQTLTALLSDPQVCDSLYSCLPDNADQTPAEVQQVAQSPQFQQALHSLSSALQSGQLGPLLTQLGLDASAGNGVEAFLRAIEDQARKKDEDTDAMDQD</sequence>
<organism evidence="4 5">
    <name type="scientific">Absidia repens</name>
    <dbReference type="NCBI Taxonomy" id="90262"/>
    <lineage>
        <taxon>Eukaryota</taxon>
        <taxon>Fungi</taxon>
        <taxon>Fungi incertae sedis</taxon>
        <taxon>Mucoromycota</taxon>
        <taxon>Mucoromycotina</taxon>
        <taxon>Mucoromycetes</taxon>
        <taxon>Mucorales</taxon>
        <taxon>Cunninghamellaceae</taxon>
        <taxon>Absidia</taxon>
    </lineage>
</organism>
<dbReference type="Proteomes" id="UP000193560">
    <property type="component" value="Unassembled WGS sequence"/>
</dbReference>
<comment type="caution">
    <text evidence="4">The sequence shown here is derived from an EMBL/GenBank/DDBJ whole genome shotgun (WGS) entry which is preliminary data.</text>
</comment>
<evidence type="ECO:0000313" key="5">
    <source>
        <dbReference type="Proteomes" id="UP000193560"/>
    </source>
</evidence>
<evidence type="ECO:0000256" key="1">
    <source>
        <dbReference type="ARBA" id="ARBA00004123"/>
    </source>
</evidence>
<name>A0A1X2J237_9FUNG</name>
<dbReference type="GO" id="GO:0005634">
    <property type="term" value="C:nucleus"/>
    <property type="evidence" value="ECO:0007669"/>
    <property type="project" value="UniProtKB-SubCell"/>
</dbReference>
<dbReference type="PANTHER" id="PTHR12225">
    <property type="entry name" value="ADHESION REGULATING MOLECULE 1 110 KDA CELL MEMBRANE GLYCOPROTEIN"/>
    <property type="match status" value="1"/>
</dbReference>
<reference evidence="4 5" key="1">
    <citation type="submission" date="2016-07" db="EMBL/GenBank/DDBJ databases">
        <title>Pervasive Adenine N6-methylation of Active Genes in Fungi.</title>
        <authorList>
            <consortium name="DOE Joint Genome Institute"/>
            <person name="Mondo S.J."/>
            <person name="Dannebaum R.O."/>
            <person name="Kuo R.C."/>
            <person name="Labutti K."/>
            <person name="Haridas S."/>
            <person name="Kuo A."/>
            <person name="Salamov A."/>
            <person name="Ahrendt S.R."/>
            <person name="Lipzen A."/>
            <person name="Sullivan W."/>
            <person name="Andreopoulos W.B."/>
            <person name="Clum A."/>
            <person name="Lindquist E."/>
            <person name="Daum C."/>
            <person name="Ramamoorthy G.K."/>
            <person name="Gryganskyi A."/>
            <person name="Culley D."/>
            <person name="Magnuson J.K."/>
            <person name="James T.Y."/>
            <person name="O'Malley M.A."/>
            <person name="Stajich J.E."/>
            <person name="Spatafora J.W."/>
            <person name="Visel A."/>
            <person name="Grigoriev I.V."/>
        </authorList>
    </citation>
    <scope>NUCLEOTIDE SEQUENCE [LARGE SCALE GENOMIC DNA]</scope>
    <source>
        <strain evidence="4 5">NRRL 1336</strain>
    </source>
</reference>
<keyword evidence="5" id="KW-1185">Reference proteome</keyword>
<dbReference type="InterPro" id="IPR044867">
    <property type="entry name" value="DEUBAD_dom"/>
</dbReference>
<dbReference type="InterPro" id="IPR038108">
    <property type="entry name" value="RPN13_DEUBAD_sf"/>
</dbReference>
<proteinExistence type="predicted"/>
<dbReference type="Gene3D" id="1.10.2020.20">
    <property type="match status" value="1"/>
</dbReference>
<dbReference type="Pfam" id="PF16550">
    <property type="entry name" value="RPN13_C"/>
    <property type="match status" value="1"/>
</dbReference>
<comment type="subcellular location">
    <subcellularLocation>
        <location evidence="1">Nucleus</location>
    </subcellularLocation>
</comment>
<evidence type="ECO:0000259" key="3">
    <source>
        <dbReference type="PROSITE" id="PS51916"/>
    </source>
</evidence>
<protein>
    <recommendedName>
        <fullName evidence="3">DEUBAD domain-containing protein</fullName>
    </recommendedName>
</protein>
<dbReference type="GO" id="GO:0061133">
    <property type="term" value="F:endopeptidase activator activity"/>
    <property type="evidence" value="ECO:0007669"/>
    <property type="project" value="TreeGrafter"/>
</dbReference>
<feature type="domain" description="DEUBAD" evidence="3">
    <location>
        <begin position="75"/>
        <end position="180"/>
    </location>
</feature>
<dbReference type="GO" id="GO:0008541">
    <property type="term" value="C:proteasome regulatory particle, lid subcomplex"/>
    <property type="evidence" value="ECO:0007669"/>
    <property type="project" value="TreeGrafter"/>
</dbReference>
<dbReference type="OrthoDB" id="340431at2759"/>
<dbReference type="GO" id="GO:0005737">
    <property type="term" value="C:cytoplasm"/>
    <property type="evidence" value="ECO:0007669"/>
    <property type="project" value="InterPro"/>
</dbReference>
<dbReference type="EMBL" id="MCGE01000001">
    <property type="protein sequence ID" value="ORZ25899.1"/>
    <property type="molecule type" value="Genomic_DNA"/>
</dbReference>
<dbReference type="GO" id="GO:0070628">
    <property type="term" value="F:proteasome binding"/>
    <property type="evidence" value="ECO:0007669"/>
    <property type="project" value="TreeGrafter"/>
</dbReference>
<evidence type="ECO:0000256" key="2">
    <source>
        <dbReference type="ARBA" id="ARBA00023242"/>
    </source>
</evidence>
<accession>A0A1X2J237</accession>
<keyword evidence="2" id="KW-0539">Nucleus</keyword>
<evidence type="ECO:0000313" key="4">
    <source>
        <dbReference type="EMBL" id="ORZ25899.1"/>
    </source>
</evidence>
<dbReference type="AlphaFoldDB" id="A0A1X2J237"/>
<dbReference type="PROSITE" id="PS51916">
    <property type="entry name" value="DEUBAD"/>
    <property type="match status" value="1"/>
</dbReference>
<dbReference type="PANTHER" id="PTHR12225:SF0">
    <property type="entry name" value="PROTEASOMAL UBIQUITIN RECEPTOR ADRM1"/>
    <property type="match status" value="1"/>
</dbReference>
<dbReference type="InterPro" id="IPR032368">
    <property type="entry name" value="RPN13_DEUBAD"/>
</dbReference>
<dbReference type="InterPro" id="IPR006773">
    <property type="entry name" value="Rpn13/ADRM1"/>
</dbReference>
<dbReference type="STRING" id="90262.A0A1X2J237"/>
<gene>
    <name evidence="4" type="ORF">BCR42DRAFT_16731</name>
</gene>